<evidence type="ECO:0000259" key="12">
    <source>
        <dbReference type="Pfam" id="PF13609"/>
    </source>
</evidence>
<evidence type="ECO:0000256" key="5">
    <source>
        <dbReference type="ARBA" id="ARBA00022692"/>
    </source>
</evidence>
<evidence type="ECO:0000313" key="13">
    <source>
        <dbReference type="EMBL" id="MBB6105266.1"/>
    </source>
</evidence>
<feature type="chain" id="PRO_5031382827" evidence="11">
    <location>
        <begin position="27"/>
        <end position="395"/>
    </location>
</feature>
<dbReference type="Gene3D" id="2.40.160.10">
    <property type="entry name" value="Porin"/>
    <property type="match status" value="1"/>
</dbReference>
<dbReference type="InterPro" id="IPR023614">
    <property type="entry name" value="Porin_dom_sf"/>
</dbReference>
<keyword evidence="10" id="KW-0998">Cell outer membrane</keyword>
<keyword evidence="6 11" id="KW-0732">Signal</keyword>
<dbReference type="CDD" id="cd00342">
    <property type="entry name" value="gram_neg_porins"/>
    <property type="match status" value="1"/>
</dbReference>
<dbReference type="InterPro" id="IPR033900">
    <property type="entry name" value="Gram_neg_porin_domain"/>
</dbReference>
<evidence type="ECO:0000313" key="14">
    <source>
        <dbReference type="Proteomes" id="UP000571554"/>
    </source>
</evidence>
<keyword evidence="14" id="KW-1185">Reference proteome</keyword>
<keyword evidence="7" id="KW-0406">Ion transport</keyword>
<feature type="signal peptide" evidence="11">
    <location>
        <begin position="1"/>
        <end position="26"/>
    </location>
</feature>
<evidence type="ECO:0000256" key="4">
    <source>
        <dbReference type="ARBA" id="ARBA00022452"/>
    </source>
</evidence>
<reference evidence="13 14" key="1">
    <citation type="submission" date="2020-08" db="EMBL/GenBank/DDBJ databases">
        <title>Above-ground endophytic microbial communities from plants in different locations in the United States.</title>
        <authorList>
            <person name="Frank C."/>
        </authorList>
    </citation>
    <scope>NUCLEOTIDE SEQUENCE [LARGE SCALE GENOMIC DNA]</scope>
    <source>
        <strain evidence="13 14">WP4_2_2</strain>
    </source>
</reference>
<gene>
    <name evidence="13" type="ORF">F4827_005132</name>
</gene>
<keyword evidence="3" id="KW-0813">Transport</keyword>
<proteinExistence type="predicted"/>
<keyword evidence="9" id="KW-0472">Membrane</keyword>
<evidence type="ECO:0000256" key="7">
    <source>
        <dbReference type="ARBA" id="ARBA00023065"/>
    </source>
</evidence>
<dbReference type="AlphaFoldDB" id="A0A7W9WVB7"/>
<dbReference type="SUPFAM" id="SSF56935">
    <property type="entry name" value="Porins"/>
    <property type="match status" value="1"/>
</dbReference>
<dbReference type="PANTHER" id="PTHR34501">
    <property type="entry name" value="PROTEIN YDDL-RELATED"/>
    <property type="match status" value="1"/>
</dbReference>
<dbReference type="GO" id="GO:0009279">
    <property type="term" value="C:cell outer membrane"/>
    <property type="evidence" value="ECO:0007669"/>
    <property type="project" value="UniProtKB-SubCell"/>
</dbReference>
<dbReference type="GO" id="GO:0046930">
    <property type="term" value="C:pore complex"/>
    <property type="evidence" value="ECO:0007669"/>
    <property type="project" value="UniProtKB-KW"/>
</dbReference>
<keyword evidence="8" id="KW-0626">Porin</keyword>
<accession>A0A7W9WVB7</accession>
<name>A0A7W9WVB7_9BURK</name>
<evidence type="ECO:0000256" key="11">
    <source>
        <dbReference type="SAM" id="SignalP"/>
    </source>
</evidence>
<evidence type="ECO:0000256" key="8">
    <source>
        <dbReference type="ARBA" id="ARBA00023114"/>
    </source>
</evidence>
<dbReference type="Pfam" id="PF13609">
    <property type="entry name" value="Porin_4"/>
    <property type="match status" value="1"/>
</dbReference>
<feature type="domain" description="Porin" evidence="12">
    <location>
        <begin position="19"/>
        <end position="360"/>
    </location>
</feature>
<protein>
    <submittedName>
        <fullName evidence="13">Putative porin</fullName>
    </submittedName>
</protein>
<dbReference type="EMBL" id="JACHBW010000016">
    <property type="protein sequence ID" value="MBB6105266.1"/>
    <property type="molecule type" value="Genomic_DNA"/>
</dbReference>
<evidence type="ECO:0000256" key="2">
    <source>
        <dbReference type="ARBA" id="ARBA00011233"/>
    </source>
</evidence>
<evidence type="ECO:0000256" key="10">
    <source>
        <dbReference type="ARBA" id="ARBA00023237"/>
    </source>
</evidence>
<evidence type="ECO:0000256" key="9">
    <source>
        <dbReference type="ARBA" id="ARBA00023136"/>
    </source>
</evidence>
<dbReference type="GO" id="GO:0006811">
    <property type="term" value="P:monoatomic ion transport"/>
    <property type="evidence" value="ECO:0007669"/>
    <property type="project" value="UniProtKB-KW"/>
</dbReference>
<comment type="subunit">
    <text evidence="2">Homotrimer.</text>
</comment>
<organism evidence="13 14">
    <name type="scientific">Paraburkholderia bannensis</name>
    <dbReference type="NCBI Taxonomy" id="765414"/>
    <lineage>
        <taxon>Bacteria</taxon>
        <taxon>Pseudomonadati</taxon>
        <taxon>Pseudomonadota</taxon>
        <taxon>Betaproteobacteria</taxon>
        <taxon>Burkholderiales</taxon>
        <taxon>Burkholderiaceae</taxon>
        <taxon>Paraburkholderia</taxon>
    </lineage>
</organism>
<evidence type="ECO:0000256" key="1">
    <source>
        <dbReference type="ARBA" id="ARBA00004571"/>
    </source>
</evidence>
<evidence type="ECO:0000256" key="3">
    <source>
        <dbReference type="ARBA" id="ARBA00022448"/>
    </source>
</evidence>
<dbReference type="GO" id="GO:0015288">
    <property type="term" value="F:porin activity"/>
    <property type="evidence" value="ECO:0007669"/>
    <property type="project" value="UniProtKB-KW"/>
</dbReference>
<dbReference type="PANTHER" id="PTHR34501:SF9">
    <property type="entry name" value="MAJOR OUTER MEMBRANE PROTEIN P.IA"/>
    <property type="match status" value="1"/>
</dbReference>
<dbReference type="Proteomes" id="UP000571554">
    <property type="component" value="Unassembled WGS sequence"/>
</dbReference>
<comment type="subcellular location">
    <subcellularLocation>
        <location evidence="1">Cell outer membrane</location>
        <topology evidence="1">Multi-pass membrane protein</topology>
    </subcellularLocation>
</comment>
<dbReference type="InterPro" id="IPR050298">
    <property type="entry name" value="Gram-neg_bact_OMP"/>
</dbReference>
<keyword evidence="4" id="KW-1134">Transmembrane beta strand</keyword>
<comment type="caution">
    <text evidence="13">The sequence shown here is derived from an EMBL/GenBank/DDBJ whole genome shotgun (WGS) entry which is preliminary data.</text>
</comment>
<keyword evidence="5" id="KW-0812">Transmembrane</keyword>
<sequence>MNRKVLSTCAVSLCGLSGMSAGVAHAQSSVTLYGLLDTSISYVNNQRSNGAGSPGSGNVSVNSGNLSASRWGLRGSEDLGGGASAIFMLEGGFSSVNGKTSNGGNLFGRQAYVGVRANGYGTFTMGRQYDFILTFVTPLGAAGSGWGGNLAMHPYDNDDSIQNIRINNAVRYTSETYRGFTTGAMYGFSNTPGSFGNNAAYSAGLSYANGSFKAGAAFLKINRDGHVANPDGAVSTTDGSATVTGGDQLIVAVGARYAFGPHSVGVSWTHSATDDVTGLYQGGKIAALKGNTLIFDNYSIDGRYAVTPSLYVAAAYTYTQARFDAGAGSARPKWNQVVAQIDRQVTPRTDLYLEGVYQSVSGGRNIAAFDASVYTLTPSSNSNQVVVAAGMRHRF</sequence>
<evidence type="ECO:0000256" key="6">
    <source>
        <dbReference type="ARBA" id="ARBA00022729"/>
    </source>
</evidence>